<dbReference type="GO" id="GO:0032511">
    <property type="term" value="P:late endosome to vacuole transport via multivesicular body sorting pathway"/>
    <property type="evidence" value="ECO:0007669"/>
    <property type="project" value="TreeGrafter"/>
</dbReference>
<keyword evidence="3 6" id="KW-0812">Transmembrane</keyword>
<dbReference type="GO" id="GO:0005768">
    <property type="term" value="C:endosome"/>
    <property type="evidence" value="ECO:0007669"/>
    <property type="project" value="TreeGrafter"/>
</dbReference>
<feature type="transmembrane region" description="Helical" evidence="6">
    <location>
        <begin position="6"/>
        <end position="25"/>
    </location>
</feature>
<gene>
    <name evidence="7" type="ORF">BSP0115_LOCUS13807</name>
</gene>
<evidence type="ECO:0000313" key="7">
    <source>
        <dbReference type="EMBL" id="CAD8920545.1"/>
    </source>
</evidence>
<comment type="similarity">
    <text evidence="2">Belongs to the OB-RGRP/VPS55 family.</text>
</comment>
<dbReference type="EMBL" id="HBFS01020622">
    <property type="protein sequence ID" value="CAD8920545.1"/>
    <property type="molecule type" value="Transcribed_RNA"/>
</dbReference>
<evidence type="ECO:0000256" key="2">
    <source>
        <dbReference type="ARBA" id="ARBA00005645"/>
    </source>
</evidence>
<dbReference type="GO" id="GO:0016020">
    <property type="term" value="C:membrane"/>
    <property type="evidence" value="ECO:0007669"/>
    <property type="project" value="UniProtKB-SubCell"/>
</dbReference>
<evidence type="ECO:0000256" key="3">
    <source>
        <dbReference type="ARBA" id="ARBA00022692"/>
    </source>
</evidence>
<feature type="transmembrane region" description="Helical" evidence="6">
    <location>
        <begin position="103"/>
        <end position="121"/>
    </location>
</feature>
<protein>
    <submittedName>
        <fullName evidence="7">Uncharacterized protein</fullName>
    </submittedName>
</protein>
<dbReference type="PANTHER" id="PTHR12050:SF0">
    <property type="entry name" value="RH04491P"/>
    <property type="match status" value="1"/>
</dbReference>
<accession>A0A7S1CJ06</accession>
<comment type="subcellular location">
    <subcellularLocation>
        <location evidence="1">Membrane</location>
        <topology evidence="1">Multi-pass membrane protein</topology>
    </subcellularLocation>
</comment>
<evidence type="ECO:0000256" key="1">
    <source>
        <dbReference type="ARBA" id="ARBA00004141"/>
    </source>
</evidence>
<evidence type="ECO:0000256" key="4">
    <source>
        <dbReference type="ARBA" id="ARBA00022989"/>
    </source>
</evidence>
<dbReference type="AlphaFoldDB" id="A0A7S1CJ06"/>
<evidence type="ECO:0000256" key="5">
    <source>
        <dbReference type="ARBA" id="ARBA00023136"/>
    </source>
</evidence>
<keyword evidence="5 6" id="KW-0472">Membrane</keyword>
<dbReference type="Pfam" id="PF04133">
    <property type="entry name" value="Vps55"/>
    <property type="match status" value="1"/>
</dbReference>
<dbReference type="InterPro" id="IPR007262">
    <property type="entry name" value="Vps55/LEPROT"/>
</dbReference>
<keyword evidence="4 6" id="KW-1133">Transmembrane helix</keyword>
<sequence length="136" mass="14215">MTPQGKSVLVFASSLGVSLGIIILASAFSANWWPMMMLVPFALIPLPMVFTETYGKQVTAGGGDGNSLLWYNYGMCLIGTLGIGLFAMPVVFLNQALIDGTSFALWLVATFISAGGSLYFMKNVNGGDGGGMGMGI</sequence>
<evidence type="ECO:0000256" key="6">
    <source>
        <dbReference type="SAM" id="Phobius"/>
    </source>
</evidence>
<reference evidence="7" key="1">
    <citation type="submission" date="2021-01" db="EMBL/GenBank/DDBJ databases">
        <authorList>
            <person name="Corre E."/>
            <person name="Pelletier E."/>
            <person name="Niang G."/>
            <person name="Scheremetjew M."/>
            <person name="Finn R."/>
            <person name="Kale V."/>
            <person name="Holt S."/>
            <person name="Cochrane G."/>
            <person name="Meng A."/>
            <person name="Brown T."/>
            <person name="Cohen L."/>
        </authorList>
    </citation>
    <scope>NUCLEOTIDE SEQUENCE</scope>
    <source>
        <strain evidence="7">Ms1</strain>
    </source>
</reference>
<feature type="transmembrane region" description="Helical" evidence="6">
    <location>
        <begin position="70"/>
        <end position="91"/>
    </location>
</feature>
<dbReference type="PANTHER" id="PTHR12050">
    <property type="entry name" value="LEPTIN RECEPTOR-RELATED"/>
    <property type="match status" value="1"/>
</dbReference>
<organism evidence="7">
    <name type="scientific">Bicosoecida sp. CB-2014</name>
    <dbReference type="NCBI Taxonomy" id="1486930"/>
    <lineage>
        <taxon>Eukaryota</taxon>
        <taxon>Sar</taxon>
        <taxon>Stramenopiles</taxon>
        <taxon>Bigyra</taxon>
        <taxon>Opalozoa</taxon>
        <taxon>Bicosoecida</taxon>
    </lineage>
</organism>
<proteinExistence type="inferred from homology"/>
<feature type="transmembrane region" description="Helical" evidence="6">
    <location>
        <begin position="32"/>
        <end position="50"/>
    </location>
</feature>
<name>A0A7S1CJ06_9STRA</name>